<evidence type="ECO:0000313" key="9">
    <source>
        <dbReference type="EMBL" id="KAF2093361.1"/>
    </source>
</evidence>
<dbReference type="PANTHER" id="PTHR47171:SF1">
    <property type="entry name" value="ZN(II)2CYS6 TRANSCRIPTION FACTOR (EUROFUNG)"/>
    <property type="match status" value="1"/>
</dbReference>
<evidence type="ECO:0000256" key="6">
    <source>
        <dbReference type="ARBA" id="ARBA00023242"/>
    </source>
</evidence>
<dbReference type="SMART" id="SM00906">
    <property type="entry name" value="Fungal_trans"/>
    <property type="match status" value="1"/>
</dbReference>
<evidence type="ECO:0000313" key="10">
    <source>
        <dbReference type="Proteomes" id="UP000799772"/>
    </source>
</evidence>
<dbReference type="PANTHER" id="PTHR47171">
    <property type="entry name" value="FARA-RELATED"/>
    <property type="match status" value="1"/>
</dbReference>
<gene>
    <name evidence="9" type="ORF">NA57DRAFT_48207</name>
</gene>
<evidence type="ECO:0000256" key="3">
    <source>
        <dbReference type="ARBA" id="ARBA00023015"/>
    </source>
</evidence>
<dbReference type="InterPro" id="IPR036864">
    <property type="entry name" value="Zn2-C6_fun-type_DNA-bd_sf"/>
</dbReference>
<dbReference type="CDD" id="cd00067">
    <property type="entry name" value="GAL4"/>
    <property type="match status" value="1"/>
</dbReference>
<dbReference type="SMART" id="SM00066">
    <property type="entry name" value="GAL4"/>
    <property type="match status" value="1"/>
</dbReference>
<dbReference type="AlphaFoldDB" id="A0A9P4I7V6"/>
<dbReference type="Gene3D" id="4.10.240.10">
    <property type="entry name" value="Zn(2)-C6 fungal-type DNA-binding domain"/>
    <property type="match status" value="1"/>
</dbReference>
<dbReference type="InterPro" id="IPR001138">
    <property type="entry name" value="Zn2Cys6_DnaBD"/>
</dbReference>
<keyword evidence="3" id="KW-0805">Transcription regulation</keyword>
<comment type="caution">
    <text evidence="9">The sequence shown here is derived from an EMBL/GenBank/DDBJ whole genome shotgun (WGS) entry which is preliminary data.</text>
</comment>
<dbReference type="Pfam" id="PF04082">
    <property type="entry name" value="Fungal_trans"/>
    <property type="match status" value="1"/>
</dbReference>
<feature type="region of interest" description="Disordered" evidence="7">
    <location>
        <begin position="92"/>
        <end position="133"/>
    </location>
</feature>
<dbReference type="Proteomes" id="UP000799772">
    <property type="component" value="Unassembled WGS sequence"/>
</dbReference>
<evidence type="ECO:0000256" key="4">
    <source>
        <dbReference type="ARBA" id="ARBA00023125"/>
    </source>
</evidence>
<evidence type="ECO:0000256" key="7">
    <source>
        <dbReference type="SAM" id="MobiDB-lite"/>
    </source>
</evidence>
<feature type="compositionally biased region" description="Polar residues" evidence="7">
    <location>
        <begin position="99"/>
        <end position="118"/>
    </location>
</feature>
<dbReference type="SUPFAM" id="SSF57701">
    <property type="entry name" value="Zn2/Cys6 DNA-binding domain"/>
    <property type="match status" value="1"/>
</dbReference>
<dbReference type="GO" id="GO:0000981">
    <property type="term" value="F:DNA-binding transcription factor activity, RNA polymerase II-specific"/>
    <property type="evidence" value="ECO:0007669"/>
    <property type="project" value="InterPro"/>
</dbReference>
<dbReference type="EMBL" id="ML978138">
    <property type="protein sequence ID" value="KAF2093361.1"/>
    <property type="molecule type" value="Genomic_DNA"/>
</dbReference>
<sequence length="690" mass="77516">MTRSDGQPPRKRARQACHACNARRVKCNVIESLPCDNCAAAGISCEIRESRRGRHPRQSRASISRDSDLQQTADHDAANVLTHLRADSGAASSHALPALSQNSRSSEVPSDDTATAQSPKAPLDSSRPEDDGAVFLGESTSIRYVEALEDRTSASQQPGPPSPESLRLRHSVPNAVKNDNSIPAWEAGRREARINSLQEEGVFSFPEDEVVRRLVRHYFQWFHPCFAIVDEPNTRTLLLKGLLSPLLLNAILFIGVIHCDDDDLRLLDQGNRHQAKFLFYHRAKDIYDADIEDDNLTVIRALFLMSFWREGPLFYKDTRHWLSAAISLAQSKALHRSVGTPEAWTPEAWTAKLKKRLWWSIYVRERQCAAALGLPNRIRDEDCDIEVLDTYDFQAAFPAWTSHQDKYSGILYQTSMVGLSKILGDIIHYGYLPGRSLTASQRSLIQGELIEWKQSLPKMMVLPTDFDEQPGFHTNMLHLAYNNLLILLYRSDYISNEREKQDGDGNIALQAAIRNSRIIEDMLPEGKLRHAQIHVITNLFNTLCIHTISLRRSSGPARAIAEHRAKLCLLGLQELQKTWEVKNGVLQLFFQYLDRSTAAQLRMQDEGKDTNPPTPGGASLAEQNHNIIPQSHPTGNVLDAALASDSPWSWSTEEANQFLFSQIENDFAFGEGGNGILNWSPEDTFGNMLP</sequence>
<dbReference type="Pfam" id="PF00172">
    <property type="entry name" value="Zn_clus"/>
    <property type="match status" value="1"/>
</dbReference>
<evidence type="ECO:0000256" key="2">
    <source>
        <dbReference type="ARBA" id="ARBA00022833"/>
    </source>
</evidence>
<organism evidence="9 10">
    <name type="scientific">Rhizodiscina lignyota</name>
    <dbReference type="NCBI Taxonomy" id="1504668"/>
    <lineage>
        <taxon>Eukaryota</taxon>
        <taxon>Fungi</taxon>
        <taxon>Dikarya</taxon>
        <taxon>Ascomycota</taxon>
        <taxon>Pezizomycotina</taxon>
        <taxon>Dothideomycetes</taxon>
        <taxon>Pleosporomycetidae</taxon>
        <taxon>Aulographales</taxon>
        <taxon>Rhizodiscinaceae</taxon>
        <taxon>Rhizodiscina</taxon>
    </lineage>
</organism>
<dbReference type="GO" id="GO:0006351">
    <property type="term" value="P:DNA-templated transcription"/>
    <property type="evidence" value="ECO:0007669"/>
    <property type="project" value="InterPro"/>
</dbReference>
<keyword evidence="6" id="KW-0539">Nucleus</keyword>
<feature type="region of interest" description="Disordered" evidence="7">
    <location>
        <begin position="50"/>
        <end position="72"/>
    </location>
</feature>
<reference evidence="9" key="1">
    <citation type="journal article" date="2020" name="Stud. Mycol.">
        <title>101 Dothideomycetes genomes: a test case for predicting lifestyles and emergence of pathogens.</title>
        <authorList>
            <person name="Haridas S."/>
            <person name="Albert R."/>
            <person name="Binder M."/>
            <person name="Bloem J."/>
            <person name="Labutti K."/>
            <person name="Salamov A."/>
            <person name="Andreopoulos B."/>
            <person name="Baker S."/>
            <person name="Barry K."/>
            <person name="Bills G."/>
            <person name="Bluhm B."/>
            <person name="Cannon C."/>
            <person name="Castanera R."/>
            <person name="Culley D."/>
            <person name="Daum C."/>
            <person name="Ezra D."/>
            <person name="Gonzalez J."/>
            <person name="Henrissat B."/>
            <person name="Kuo A."/>
            <person name="Liang C."/>
            <person name="Lipzen A."/>
            <person name="Lutzoni F."/>
            <person name="Magnuson J."/>
            <person name="Mondo S."/>
            <person name="Nolan M."/>
            <person name="Ohm R."/>
            <person name="Pangilinan J."/>
            <person name="Park H.-J."/>
            <person name="Ramirez L."/>
            <person name="Alfaro M."/>
            <person name="Sun H."/>
            <person name="Tritt A."/>
            <person name="Yoshinaga Y."/>
            <person name="Zwiers L.-H."/>
            <person name="Turgeon B."/>
            <person name="Goodwin S."/>
            <person name="Spatafora J."/>
            <person name="Crous P."/>
            <person name="Grigoriev I."/>
        </authorList>
    </citation>
    <scope>NUCLEOTIDE SEQUENCE</scope>
    <source>
        <strain evidence="9">CBS 133067</strain>
    </source>
</reference>
<dbReference type="InterPro" id="IPR052073">
    <property type="entry name" value="Amide_Lactam_Regulators"/>
</dbReference>
<dbReference type="OrthoDB" id="5121955at2759"/>
<feature type="compositionally biased region" description="Basic and acidic residues" evidence="7">
    <location>
        <begin position="63"/>
        <end position="72"/>
    </location>
</feature>
<evidence type="ECO:0000256" key="5">
    <source>
        <dbReference type="ARBA" id="ARBA00023163"/>
    </source>
</evidence>
<protein>
    <recommendedName>
        <fullName evidence="8">Zn(2)-C6 fungal-type domain-containing protein</fullName>
    </recommendedName>
</protein>
<accession>A0A9P4I7V6</accession>
<dbReference type="CDD" id="cd12148">
    <property type="entry name" value="fungal_TF_MHR"/>
    <property type="match status" value="1"/>
</dbReference>
<keyword evidence="5" id="KW-0804">Transcription</keyword>
<evidence type="ECO:0000259" key="8">
    <source>
        <dbReference type="PROSITE" id="PS50048"/>
    </source>
</evidence>
<dbReference type="GO" id="GO:0003677">
    <property type="term" value="F:DNA binding"/>
    <property type="evidence" value="ECO:0007669"/>
    <property type="project" value="UniProtKB-KW"/>
</dbReference>
<keyword evidence="1" id="KW-0479">Metal-binding</keyword>
<dbReference type="InterPro" id="IPR007219">
    <property type="entry name" value="XnlR_reg_dom"/>
</dbReference>
<evidence type="ECO:0000256" key="1">
    <source>
        <dbReference type="ARBA" id="ARBA00022723"/>
    </source>
</evidence>
<name>A0A9P4I7V6_9PEZI</name>
<keyword evidence="2" id="KW-0862">Zinc</keyword>
<feature type="domain" description="Zn(2)-C6 fungal-type" evidence="8">
    <location>
        <begin position="16"/>
        <end position="47"/>
    </location>
</feature>
<proteinExistence type="predicted"/>
<keyword evidence="10" id="KW-1185">Reference proteome</keyword>
<keyword evidence="4" id="KW-0238">DNA-binding</keyword>
<dbReference type="PROSITE" id="PS50048">
    <property type="entry name" value="ZN2_CY6_FUNGAL_2"/>
    <property type="match status" value="1"/>
</dbReference>
<dbReference type="GO" id="GO:0008270">
    <property type="term" value="F:zinc ion binding"/>
    <property type="evidence" value="ECO:0007669"/>
    <property type="project" value="InterPro"/>
</dbReference>